<comment type="caution">
    <text evidence="2">The sequence shown here is derived from an EMBL/GenBank/DDBJ whole genome shotgun (WGS) entry which is preliminary data.</text>
</comment>
<dbReference type="SUPFAM" id="SSF51430">
    <property type="entry name" value="NAD(P)-linked oxidoreductase"/>
    <property type="match status" value="1"/>
</dbReference>
<dbReference type="CDD" id="cd19152">
    <property type="entry name" value="AKR_AKR15A"/>
    <property type="match status" value="1"/>
</dbReference>
<dbReference type="GO" id="GO:0005829">
    <property type="term" value="C:cytosol"/>
    <property type="evidence" value="ECO:0007669"/>
    <property type="project" value="TreeGrafter"/>
</dbReference>
<feature type="domain" description="NADP-dependent oxidoreductase" evidence="1">
    <location>
        <begin position="1"/>
        <end position="262"/>
    </location>
</feature>
<feature type="non-terminal residue" evidence="2">
    <location>
        <position position="1"/>
    </location>
</feature>
<protein>
    <recommendedName>
        <fullName evidence="1">NADP-dependent oxidoreductase domain-containing protein</fullName>
    </recommendedName>
</protein>
<organism evidence="2">
    <name type="scientific">marine sediment metagenome</name>
    <dbReference type="NCBI Taxonomy" id="412755"/>
    <lineage>
        <taxon>unclassified sequences</taxon>
        <taxon>metagenomes</taxon>
        <taxon>ecological metagenomes</taxon>
    </lineage>
</organism>
<evidence type="ECO:0000313" key="2">
    <source>
        <dbReference type="EMBL" id="GAI93406.1"/>
    </source>
</evidence>
<dbReference type="InterPro" id="IPR036812">
    <property type="entry name" value="NAD(P)_OxRdtase_dom_sf"/>
</dbReference>
<dbReference type="InterPro" id="IPR020471">
    <property type="entry name" value="AKR"/>
</dbReference>
<dbReference type="PANTHER" id="PTHR42686">
    <property type="entry name" value="GH17980P-RELATED"/>
    <property type="match status" value="1"/>
</dbReference>
<dbReference type="Pfam" id="PF00248">
    <property type="entry name" value="Aldo_ket_red"/>
    <property type="match status" value="1"/>
</dbReference>
<reference evidence="2" key="1">
    <citation type="journal article" date="2014" name="Front. Microbiol.">
        <title>High frequency of phylogenetically diverse reductive dehalogenase-homologous genes in deep subseafloor sedimentary metagenomes.</title>
        <authorList>
            <person name="Kawai M."/>
            <person name="Futagami T."/>
            <person name="Toyoda A."/>
            <person name="Takaki Y."/>
            <person name="Nishi S."/>
            <person name="Hori S."/>
            <person name="Arai W."/>
            <person name="Tsubouchi T."/>
            <person name="Morono Y."/>
            <person name="Uchiyama I."/>
            <person name="Ito T."/>
            <person name="Fujiyama A."/>
            <person name="Inagaki F."/>
            <person name="Takami H."/>
        </authorList>
    </citation>
    <scope>NUCLEOTIDE SEQUENCE</scope>
    <source>
        <strain evidence="2">Expedition CK06-06</strain>
    </source>
</reference>
<accession>X1TPW1</accession>
<dbReference type="PANTHER" id="PTHR42686:SF1">
    <property type="entry name" value="GH17980P-RELATED"/>
    <property type="match status" value="1"/>
</dbReference>
<dbReference type="AlphaFoldDB" id="X1TPW1"/>
<sequence length="263" mass="29627">DSAGKYGAGLALEIIGRGLEDLGIAPEDIIISNKLGWYRVPLETPEPTFEPGVWTDLENDAIQTFSYEGIINCFRQGNELLGGTYRSEVVSLHDPDEYLFAARDENDRKRRLDEVLESYRALFDLKKQGEAKAVGIGSKDWKTIQELYEHVAFDWIMLANSFTIFHHLDELVSLIDLLHENGVGIINSAVFHGGFLTGGNLFDYQDIKPDSEKGKIIYPWREKFNEICRKHGVNPGDACMQFGMSHPAIISMALNTSKPEKMK</sequence>
<dbReference type="GO" id="GO:0016491">
    <property type="term" value="F:oxidoreductase activity"/>
    <property type="evidence" value="ECO:0007669"/>
    <property type="project" value="InterPro"/>
</dbReference>
<gene>
    <name evidence="2" type="ORF">S12H4_40479</name>
</gene>
<proteinExistence type="predicted"/>
<dbReference type="EMBL" id="BARW01024567">
    <property type="protein sequence ID" value="GAI93406.1"/>
    <property type="molecule type" value="Genomic_DNA"/>
</dbReference>
<name>X1TPW1_9ZZZZ</name>
<dbReference type="Gene3D" id="3.20.20.100">
    <property type="entry name" value="NADP-dependent oxidoreductase domain"/>
    <property type="match status" value="1"/>
</dbReference>
<feature type="non-terminal residue" evidence="2">
    <location>
        <position position="263"/>
    </location>
</feature>
<dbReference type="InterPro" id="IPR023210">
    <property type="entry name" value="NADP_OxRdtase_dom"/>
</dbReference>
<evidence type="ECO:0000259" key="1">
    <source>
        <dbReference type="Pfam" id="PF00248"/>
    </source>
</evidence>